<evidence type="ECO:0000313" key="11">
    <source>
        <dbReference type="EMBL" id="KAI9549160.1"/>
    </source>
</evidence>
<dbReference type="AlphaFoldDB" id="A0AAD5KVG5"/>
<accession>A0AAD5KVG5</accession>
<dbReference type="InterPro" id="IPR013087">
    <property type="entry name" value="Znf_C2H2_type"/>
</dbReference>
<dbReference type="EMBL" id="WJBH02000112">
    <property type="protein sequence ID" value="KAI9550628.1"/>
    <property type="molecule type" value="Genomic_DNA"/>
</dbReference>
<dbReference type="PANTHER" id="PTHR23226:SF416">
    <property type="entry name" value="FI01424P"/>
    <property type="match status" value="1"/>
</dbReference>
<dbReference type="Pfam" id="PF00096">
    <property type="entry name" value="zf-C2H2"/>
    <property type="match status" value="5"/>
</dbReference>
<keyword evidence="6" id="KW-0539">Nucleus</keyword>
<dbReference type="GO" id="GO:0003682">
    <property type="term" value="F:chromatin binding"/>
    <property type="evidence" value="ECO:0007669"/>
    <property type="project" value="UniProtKB-ARBA"/>
</dbReference>
<feature type="domain" description="C2H2-type" evidence="9">
    <location>
        <begin position="360"/>
        <end position="387"/>
    </location>
</feature>
<feature type="binding site" evidence="8">
    <location>
        <position position="22"/>
    </location>
    <ligand>
        <name>Zn(2+)</name>
        <dbReference type="ChEBI" id="CHEBI:29105"/>
    </ligand>
</feature>
<feature type="domain" description="C2H2-type" evidence="9">
    <location>
        <begin position="303"/>
        <end position="331"/>
    </location>
</feature>
<name>A0AAD5KVG5_9CRUS</name>
<feature type="domain" description="C2H2-type" evidence="9">
    <location>
        <begin position="445"/>
        <end position="472"/>
    </location>
</feature>
<evidence type="ECO:0000256" key="6">
    <source>
        <dbReference type="ARBA" id="ARBA00023242"/>
    </source>
</evidence>
<feature type="binding site" evidence="8">
    <location>
        <position position="69"/>
    </location>
    <ligand>
        <name>Zn(2+)</name>
        <dbReference type="ChEBI" id="CHEBI:29105"/>
    </ligand>
</feature>
<dbReference type="FunFam" id="3.30.160.60:FF:000744">
    <property type="entry name" value="zinc finger E-box-binding homeobox 1"/>
    <property type="match status" value="1"/>
</dbReference>
<protein>
    <submittedName>
        <fullName evidence="12">Uncharacterized protein</fullName>
    </submittedName>
</protein>
<keyword evidence="2 8" id="KW-0479">Metal-binding</keyword>
<dbReference type="GO" id="GO:0000978">
    <property type="term" value="F:RNA polymerase II cis-regulatory region sequence-specific DNA binding"/>
    <property type="evidence" value="ECO:0007669"/>
    <property type="project" value="TreeGrafter"/>
</dbReference>
<dbReference type="Proteomes" id="UP000820818">
    <property type="component" value="Linkage Group LG5"/>
</dbReference>
<evidence type="ECO:0000313" key="13">
    <source>
        <dbReference type="EMBL" id="KAI9557830.1"/>
    </source>
</evidence>
<comment type="subcellular location">
    <subcellularLocation>
        <location evidence="1">Nucleus</location>
    </subcellularLocation>
</comment>
<keyword evidence="3" id="KW-0677">Repeat</keyword>
<reference evidence="12 14" key="1">
    <citation type="submission" date="2022-05" db="EMBL/GenBank/DDBJ databases">
        <title>A multi-omics perspective on studying reproductive biology in Daphnia sinensis.</title>
        <authorList>
            <person name="Jia J."/>
        </authorList>
    </citation>
    <scope>NUCLEOTIDE SEQUENCE</scope>
    <source>
        <strain evidence="12 14">WSL</strain>
    </source>
</reference>
<dbReference type="PROSITE" id="PS50157">
    <property type="entry name" value="ZINC_FINGER_C2H2_2"/>
    <property type="match status" value="9"/>
</dbReference>
<dbReference type="FunFam" id="3.30.160.60:FF:000446">
    <property type="entry name" value="Zinc finger protein"/>
    <property type="match status" value="1"/>
</dbReference>
<dbReference type="EMBL" id="WJBH02000362">
    <property type="protein sequence ID" value="KAI9549160.1"/>
    <property type="molecule type" value="Genomic_DNA"/>
</dbReference>
<keyword evidence="14" id="KW-1185">Reference proteome</keyword>
<dbReference type="Gene3D" id="3.40.1800.20">
    <property type="match status" value="1"/>
</dbReference>
<feature type="domain" description="C2H2-type" evidence="9">
    <location>
        <begin position="217"/>
        <end position="244"/>
    </location>
</feature>
<keyword evidence="5 8" id="KW-0862">Zinc</keyword>
<sequence length="593" mass="66598">MSSEEQSLHLLSNNLPGQLSECRLCCRSNETCIDLSAVADVIPLSYIQKNIGIKLKFNEVTPNFICKQCTQQILDWQKFVRSCTEAQSLAKDRQNYVKEAAEQANEKHLLADETIQNNMTEEKDLPQENGLSTIPDKRSRFTLEYLEQKIGRVLKSEEIAQLKKCIDKGDDRGIFSFLFGSGNNQTWPCQLCDEIIKGTMKQVAKHYAQEHQASPLYPCQLCGKVIKSSHTYKRHRTAHLSEYKCPSCDKVFQDRSKLLAHKVAHSDNRPHVCGECGKQYKLASHLKSHMSRSHLPESDRLAFTCEICGKRFSAKGNLTTHVQTTHSDSKPYVCDLCGKGVKTKQALQFHLNSHNGVKQFSCGICFMSFTSRPSMASHTRRHTGEKPYPCKQCNKTFTSSSARSSHRQHVHATSRQHVCPHCSKSFKVLRDLKVHLSIHTGEKPYVCDTCGKAFRVAANFYAHRKTHRKAVEKISLDAAVAEIGQFIEEQQQQEEEQQPAEEAEQIHTLQMAQPRLNDALSQAIQEHLTQSCLAVGGDFSNDPSGSASMLNPYSAGLGTTSDGLDYATIHPDEQSSTPGYLKSILMGQFDDKD</sequence>
<evidence type="ECO:0000256" key="2">
    <source>
        <dbReference type="ARBA" id="ARBA00022723"/>
    </source>
</evidence>
<evidence type="ECO:0000313" key="12">
    <source>
        <dbReference type="EMBL" id="KAI9550628.1"/>
    </source>
</evidence>
<feature type="domain" description="C2H2-type" evidence="9">
    <location>
        <begin position="388"/>
        <end position="416"/>
    </location>
</feature>
<dbReference type="GO" id="GO:0008270">
    <property type="term" value="F:zinc ion binding"/>
    <property type="evidence" value="ECO:0007669"/>
    <property type="project" value="UniProtKB-UniRule"/>
</dbReference>
<feature type="domain" description="ZAD" evidence="10">
    <location>
        <begin position="20"/>
        <end position="93"/>
    </location>
</feature>
<feature type="domain" description="C2H2-type" evidence="9">
    <location>
        <begin position="417"/>
        <end position="444"/>
    </location>
</feature>
<evidence type="ECO:0000256" key="5">
    <source>
        <dbReference type="ARBA" id="ARBA00022833"/>
    </source>
</evidence>
<evidence type="ECO:0000259" key="9">
    <source>
        <dbReference type="PROSITE" id="PS50157"/>
    </source>
</evidence>
<dbReference type="SMART" id="SM00868">
    <property type="entry name" value="zf-AD"/>
    <property type="match status" value="2"/>
</dbReference>
<feature type="binding site" evidence="8">
    <location>
        <position position="66"/>
    </location>
    <ligand>
        <name>Zn(2+)</name>
        <dbReference type="ChEBI" id="CHEBI:29105"/>
    </ligand>
</feature>
<dbReference type="PROSITE" id="PS51915">
    <property type="entry name" value="ZAD"/>
    <property type="match status" value="1"/>
</dbReference>
<dbReference type="Gene3D" id="3.30.160.60">
    <property type="entry name" value="Classic Zinc Finger"/>
    <property type="match status" value="9"/>
</dbReference>
<feature type="binding site" evidence="8">
    <location>
        <position position="25"/>
    </location>
    <ligand>
        <name>Zn(2+)</name>
        <dbReference type="ChEBI" id="CHEBI:29105"/>
    </ligand>
</feature>
<dbReference type="Pfam" id="PF12874">
    <property type="entry name" value="zf-met"/>
    <property type="match status" value="1"/>
</dbReference>
<keyword evidence="4 7" id="KW-0863">Zinc-finger</keyword>
<proteinExistence type="predicted"/>
<dbReference type="SMART" id="SM00355">
    <property type="entry name" value="ZnF_C2H2"/>
    <property type="match status" value="10"/>
</dbReference>
<evidence type="ECO:0000256" key="1">
    <source>
        <dbReference type="ARBA" id="ARBA00004123"/>
    </source>
</evidence>
<dbReference type="FunFam" id="3.30.160.60:FF:000710">
    <property type="entry name" value="Zinc finger protein 768"/>
    <property type="match status" value="1"/>
</dbReference>
<evidence type="ECO:0000256" key="8">
    <source>
        <dbReference type="PROSITE-ProRule" id="PRU01263"/>
    </source>
</evidence>
<dbReference type="SUPFAM" id="SSF57667">
    <property type="entry name" value="beta-beta-alpha zinc fingers"/>
    <property type="match status" value="5"/>
</dbReference>
<comment type="caution">
    <text evidence="12">The sequence shown here is derived from an EMBL/GenBank/DDBJ whole genome shotgun (WGS) entry which is preliminary data.</text>
</comment>
<dbReference type="InterPro" id="IPR012934">
    <property type="entry name" value="Znf_AD"/>
</dbReference>
<dbReference type="SUPFAM" id="SSF57716">
    <property type="entry name" value="Glucocorticoid receptor-like (DNA-binding domain)"/>
    <property type="match status" value="1"/>
</dbReference>
<gene>
    <name evidence="12" type="ORF">GHT06_005434</name>
    <name evidence="11" type="ORF">GHT06_005475</name>
    <name evidence="13" type="ORF">GHT06_014579</name>
</gene>
<feature type="domain" description="C2H2-type" evidence="9">
    <location>
        <begin position="243"/>
        <end position="270"/>
    </location>
</feature>
<dbReference type="PANTHER" id="PTHR23226">
    <property type="entry name" value="ZINC FINGER AND SCAN DOMAIN-CONTAINING"/>
    <property type="match status" value="1"/>
</dbReference>
<dbReference type="InterPro" id="IPR036236">
    <property type="entry name" value="Znf_C2H2_sf"/>
</dbReference>
<feature type="domain" description="C2H2-type" evidence="9">
    <location>
        <begin position="332"/>
        <end position="359"/>
    </location>
</feature>
<evidence type="ECO:0000259" key="10">
    <source>
        <dbReference type="PROSITE" id="PS51915"/>
    </source>
</evidence>
<dbReference type="FunFam" id="3.30.160.60:FF:000110">
    <property type="entry name" value="Zinc finger protein-like"/>
    <property type="match status" value="1"/>
</dbReference>
<dbReference type="GO" id="GO:0005634">
    <property type="term" value="C:nucleus"/>
    <property type="evidence" value="ECO:0007669"/>
    <property type="project" value="UniProtKB-SubCell"/>
</dbReference>
<dbReference type="FunFam" id="3.30.160.60:FF:000690">
    <property type="entry name" value="Zinc finger protein 354C"/>
    <property type="match status" value="1"/>
</dbReference>
<feature type="domain" description="C2H2-type" evidence="9">
    <location>
        <begin position="271"/>
        <end position="299"/>
    </location>
</feature>
<evidence type="ECO:0000313" key="14">
    <source>
        <dbReference type="Proteomes" id="UP000820818"/>
    </source>
</evidence>
<dbReference type="EMBL" id="WJBH02000005">
    <property type="protein sequence ID" value="KAI9557830.1"/>
    <property type="molecule type" value="Genomic_DNA"/>
</dbReference>
<dbReference type="GO" id="GO:0000981">
    <property type="term" value="F:DNA-binding transcription factor activity, RNA polymerase II-specific"/>
    <property type="evidence" value="ECO:0007669"/>
    <property type="project" value="TreeGrafter"/>
</dbReference>
<dbReference type="PROSITE" id="PS00028">
    <property type="entry name" value="ZINC_FINGER_C2H2_1"/>
    <property type="match status" value="9"/>
</dbReference>
<evidence type="ECO:0000256" key="7">
    <source>
        <dbReference type="PROSITE-ProRule" id="PRU00042"/>
    </source>
</evidence>
<organism evidence="12 14">
    <name type="scientific">Daphnia sinensis</name>
    <dbReference type="NCBI Taxonomy" id="1820382"/>
    <lineage>
        <taxon>Eukaryota</taxon>
        <taxon>Metazoa</taxon>
        <taxon>Ecdysozoa</taxon>
        <taxon>Arthropoda</taxon>
        <taxon>Crustacea</taxon>
        <taxon>Branchiopoda</taxon>
        <taxon>Diplostraca</taxon>
        <taxon>Cladocera</taxon>
        <taxon>Anomopoda</taxon>
        <taxon>Daphniidae</taxon>
        <taxon>Daphnia</taxon>
        <taxon>Daphnia similis group</taxon>
    </lineage>
</organism>
<evidence type="ECO:0000256" key="4">
    <source>
        <dbReference type="ARBA" id="ARBA00022771"/>
    </source>
</evidence>
<evidence type="ECO:0000256" key="3">
    <source>
        <dbReference type="ARBA" id="ARBA00022737"/>
    </source>
</evidence>